<feature type="compositionally biased region" description="Polar residues" evidence="1">
    <location>
        <begin position="683"/>
        <end position="701"/>
    </location>
</feature>
<evidence type="ECO:0000256" key="1">
    <source>
        <dbReference type="SAM" id="MobiDB-lite"/>
    </source>
</evidence>
<feature type="compositionally biased region" description="Basic residues" evidence="1">
    <location>
        <begin position="9"/>
        <end position="21"/>
    </location>
</feature>
<feature type="compositionally biased region" description="Polar residues" evidence="1">
    <location>
        <begin position="831"/>
        <end position="870"/>
    </location>
</feature>
<evidence type="ECO:0000313" key="3">
    <source>
        <dbReference type="Proteomes" id="UP001295740"/>
    </source>
</evidence>
<comment type="caution">
    <text evidence="2">The sequence shown here is derived from an EMBL/GenBank/DDBJ whole genome shotgun (WGS) entry which is preliminary data.</text>
</comment>
<feature type="compositionally biased region" description="Low complexity" evidence="1">
    <location>
        <begin position="914"/>
        <end position="924"/>
    </location>
</feature>
<evidence type="ECO:0000313" key="2">
    <source>
        <dbReference type="EMBL" id="CAJ2500370.1"/>
    </source>
</evidence>
<protein>
    <submittedName>
        <fullName evidence="2">Uu.00g032230.m01.CDS01</fullName>
    </submittedName>
</protein>
<feature type="compositionally biased region" description="Basic and acidic residues" evidence="1">
    <location>
        <begin position="141"/>
        <end position="156"/>
    </location>
</feature>
<feature type="region of interest" description="Disordered" evidence="1">
    <location>
        <begin position="320"/>
        <end position="361"/>
    </location>
</feature>
<feature type="region of interest" description="Disordered" evidence="1">
    <location>
        <begin position="824"/>
        <end position="872"/>
    </location>
</feature>
<keyword evidence="3" id="KW-1185">Reference proteome</keyword>
<feature type="compositionally biased region" description="Pro residues" evidence="1">
    <location>
        <begin position="761"/>
        <end position="776"/>
    </location>
</feature>
<gene>
    <name evidence="2" type="ORF">KHLLAP_LOCUS838</name>
</gene>
<sequence length="924" mass="101006">MDSPASTRGRGRGSARKRHTFPARSLSQKDAESTQAAETMEQFPSRTPTASLPSSSFSFETPSPSASRGPRTRTRIVDSSMPSPDDADTKGGRSLRKRARVDYTFDHVEEDATDATTSAALSGTGAQALKKRKTDLGSEDAEAHENSDAQVKRRASEQLPPPLTTRRRSQLRKATVEPQPYVPEHHMEDVEVQDTIEVGGHHSESSDASNLRRTSSGSSSNDAKSGPLPISLNTFTLFHPSPEANHSHEAGESFPVNQLMRRGSRTSGPEPPAIVVEQPPRTSYEHLTPYVDGAVVYHPLARPDGAEPDAAHEGVLEEDAVEDQVDGTVADTPAGSPGPADTAANSPTAEAGIPWTQRPLKKPIAFRQPRKPSEFTQLLDDIKSQSPEEAYRRLEVVNRALAAWQNEYNELRKITDDEDNSQRYHQEEAAFQHRQKMAISKDPDANPVRKDFVVKGIRASKPDPFVAYTRQQDRIMANSYLFEYDDRDIKIGLQDPIAQRGGVGKGRLRDRPKQTAKAAESDDPNVVVGKRSRKAPTLFDGVEAASSRGSTPVPVQRRRRRADQSAEDIDEASLAVPDTLSSSAEQVTPKKKGKGGRPRKHPLPTTIPEDKPAPVENLKPEPQPEPESEPVVEPTRSIRKRLRRAPVAEEEEEASTNGANSHALLKPGPRRVNSRISEVPSGSFYTISSMASTNAANESRPATSSSTGTVSTVASNSYQFRDKRQKKFSLDASDEEYEEQPKPKRVRRPTKKAQVEDFAPTPVPVPAPVRAPEPTPVPMQQAVADAVVASKPYPQIKLKLKNYHPPTPVPVPIPHLAPTSAPISHPFSILPANTPTPSQTSNGNSNGIENGPNGSDYNTLTKSEKMSQSMKARWANGSMDMAVAKRRATLKAKKEAVKQAEPGLLPETIIESGQQQQQHQNQQQ</sequence>
<proteinExistence type="predicted"/>
<dbReference type="EMBL" id="CAUWAG010000003">
    <property type="protein sequence ID" value="CAJ2500370.1"/>
    <property type="molecule type" value="Genomic_DNA"/>
</dbReference>
<dbReference type="Proteomes" id="UP001295740">
    <property type="component" value="Unassembled WGS sequence"/>
</dbReference>
<feature type="compositionally biased region" description="Low complexity" evidence="1">
    <location>
        <begin position="114"/>
        <end position="128"/>
    </location>
</feature>
<reference evidence="2" key="1">
    <citation type="submission" date="2023-10" db="EMBL/GenBank/DDBJ databases">
        <authorList>
            <person name="Hackl T."/>
        </authorList>
    </citation>
    <scope>NUCLEOTIDE SEQUENCE</scope>
</reference>
<organism evidence="2 3">
    <name type="scientific">Anthostomella pinea</name>
    <dbReference type="NCBI Taxonomy" id="933095"/>
    <lineage>
        <taxon>Eukaryota</taxon>
        <taxon>Fungi</taxon>
        <taxon>Dikarya</taxon>
        <taxon>Ascomycota</taxon>
        <taxon>Pezizomycotina</taxon>
        <taxon>Sordariomycetes</taxon>
        <taxon>Xylariomycetidae</taxon>
        <taxon>Xylariales</taxon>
        <taxon>Xylariaceae</taxon>
        <taxon>Anthostomella</taxon>
    </lineage>
</organism>
<feature type="region of interest" description="Disordered" evidence="1">
    <location>
        <begin position="893"/>
        <end position="924"/>
    </location>
</feature>
<name>A0AAI8YD47_9PEZI</name>
<feature type="compositionally biased region" description="Polar residues" evidence="1">
    <location>
        <begin position="33"/>
        <end position="47"/>
    </location>
</feature>
<feature type="region of interest" description="Disordered" evidence="1">
    <location>
        <begin position="1"/>
        <end position="255"/>
    </location>
</feature>
<feature type="region of interest" description="Disordered" evidence="1">
    <location>
        <begin position="498"/>
        <end position="776"/>
    </location>
</feature>
<feature type="compositionally biased region" description="Basic residues" evidence="1">
    <location>
        <begin position="589"/>
        <end position="602"/>
    </location>
</feature>
<feature type="compositionally biased region" description="Low complexity" evidence="1">
    <location>
        <begin position="702"/>
        <end position="717"/>
    </location>
</feature>
<accession>A0AAI8YD47</accession>
<feature type="compositionally biased region" description="Low complexity" evidence="1">
    <location>
        <begin position="48"/>
        <end position="67"/>
    </location>
</feature>
<dbReference type="AlphaFoldDB" id="A0AAI8YD47"/>